<feature type="non-terminal residue" evidence="2">
    <location>
        <position position="340"/>
    </location>
</feature>
<sequence length="340" mass="36300">STKPKSGSKTSDKVNKNVKGNNQKNHLPELDKKKPDVSKPLRDSLFGTVDDDDDGSTDLFISTARPVVSEKAAVVAASAGGDIADTRKVVPNSTSKPTSQAAEQKKASASLFDDEDEEGSAEPLFFNKPSQPPAKKEVGKIQTRTLFDDDDLLFSSQQDENESPSVDLFSHQGPLSQPSQEKVTTKQPAPSTVKKAVVPSKPTTTNLFGGSGGVDEDDEDTDLFSSGQLAKSPSTATTSQLISGGTATSKPADAMETKDDDVKPEVKKHRKPAGAVSMFGGLDPSALLKNRRPPSSSDEEKEDTKDEQETKTQPKENTFQKTSEVVVEASKTKTTVDLFG</sequence>
<protein>
    <recommendedName>
        <fullName evidence="3">FAM21/CAPZIP domain-containing protein</fullName>
    </recommendedName>
</protein>
<evidence type="ECO:0000313" key="2">
    <source>
        <dbReference type="EMBL" id="CEK75460.1"/>
    </source>
</evidence>
<feature type="compositionally biased region" description="Basic and acidic residues" evidence="1">
    <location>
        <begin position="302"/>
        <end position="314"/>
    </location>
</feature>
<feature type="compositionally biased region" description="Basic and acidic residues" evidence="1">
    <location>
        <begin position="26"/>
        <end position="42"/>
    </location>
</feature>
<name>A0A0B7A665_9EUPU</name>
<dbReference type="EMBL" id="HACG01028595">
    <property type="protein sequence ID" value="CEK75460.1"/>
    <property type="molecule type" value="Transcribed_RNA"/>
</dbReference>
<feature type="compositionally biased region" description="Low complexity" evidence="1">
    <location>
        <begin position="99"/>
        <end position="110"/>
    </location>
</feature>
<feature type="region of interest" description="Disordered" evidence="1">
    <location>
        <begin position="1"/>
        <end position="61"/>
    </location>
</feature>
<feature type="region of interest" description="Disordered" evidence="1">
    <location>
        <begin position="77"/>
        <end position="324"/>
    </location>
</feature>
<proteinExistence type="predicted"/>
<feature type="compositionally biased region" description="Polar residues" evidence="1">
    <location>
        <begin position="223"/>
        <end position="249"/>
    </location>
</feature>
<feature type="compositionally biased region" description="Polar residues" evidence="1">
    <location>
        <begin position="173"/>
        <end position="190"/>
    </location>
</feature>
<evidence type="ECO:0000256" key="1">
    <source>
        <dbReference type="SAM" id="MobiDB-lite"/>
    </source>
</evidence>
<gene>
    <name evidence="2" type="primary">ORF95646</name>
</gene>
<organism evidence="2">
    <name type="scientific">Arion vulgaris</name>
    <dbReference type="NCBI Taxonomy" id="1028688"/>
    <lineage>
        <taxon>Eukaryota</taxon>
        <taxon>Metazoa</taxon>
        <taxon>Spiralia</taxon>
        <taxon>Lophotrochozoa</taxon>
        <taxon>Mollusca</taxon>
        <taxon>Gastropoda</taxon>
        <taxon>Heterobranchia</taxon>
        <taxon>Euthyneura</taxon>
        <taxon>Panpulmonata</taxon>
        <taxon>Eupulmonata</taxon>
        <taxon>Stylommatophora</taxon>
        <taxon>Helicina</taxon>
        <taxon>Arionoidea</taxon>
        <taxon>Arionidae</taxon>
        <taxon>Arion</taxon>
    </lineage>
</organism>
<reference evidence="2" key="1">
    <citation type="submission" date="2014-12" db="EMBL/GenBank/DDBJ databases">
        <title>Insight into the proteome of Arion vulgaris.</title>
        <authorList>
            <person name="Aradska J."/>
            <person name="Bulat T."/>
            <person name="Smidak R."/>
            <person name="Sarate P."/>
            <person name="Gangsoo J."/>
            <person name="Sialana F."/>
            <person name="Bilban M."/>
            <person name="Lubec G."/>
        </authorList>
    </citation>
    <scope>NUCLEOTIDE SEQUENCE</scope>
    <source>
        <tissue evidence="2">Skin</tissue>
    </source>
</reference>
<accession>A0A0B7A665</accession>
<evidence type="ECO:0008006" key="3">
    <source>
        <dbReference type="Google" id="ProtNLM"/>
    </source>
</evidence>
<dbReference type="AlphaFoldDB" id="A0A0B7A665"/>
<feature type="non-terminal residue" evidence="2">
    <location>
        <position position="1"/>
    </location>
</feature>
<feature type="compositionally biased region" description="Basic and acidic residues" evidence="1">
    <location>
        <begin position="253"/>
        <end position="265"/>
    </location>
</feature>